<comment type="similarity">
    <text evidence="2">Belongs to the importin alpha family.</text>
</comment>
<evidence type="ECO:0000256" key="3">
    <source>
        <dbReference type="ARBA" id="ARBA00022448"/>
    </source>
</evidence>
<dbReference type="Gene3D" id="3.30.710.10">
    <property type="entry name" value="Potassium Channel Kv1.1, Chain A"/>
    <property type="match status" value="1"/>
</dbReference>
<organism evidence="5 6">
    <name type="scientific">Heracleum sosnowskyi</name>
    <dbReference type="NCBI Taxonomy" id="360622"/>
    <lineage>
        <taxon>Eukaryota</taxon>
        <taxon>Viridiplantae</taxon>
        <taxon>Streptophyta</taxon>
        <taxon>Embryophyta</taxon>
        <taxon>Tracheophyta</taxon>
        <taxon>Spermatophyta</taxon>
        <taxon>Magnoliopsida</taxon>
        <taxon>eudicotyledons</taxon>
        <taxon>Gunneridae</taxon>
        <taxon>Pentapetalae</taxon>
        <taxon>asterids</taxon>
        <taxon>campanulids</taxon>
        <taxon>Apiales</taxon>
        <taxon>Apiaceae</taxon>
        <taxon>Apioideae</taxon>
        <taxon>apioid superclade</taxon>
        <taxon>Tordylieae</taxon>
        <taxon>Tordyliinae</taxon>
        <taxon>Heracleum</taxon>
    </lineage>
</organism>
<dbReference type="AlphaFoldDB" id="A0AAD8MR71"/>
<reference evidence="5" key="2">
    <citation type="submission" date="2023-05" db="EMBL/GenBank/DDBJ databases">
        <authorList>
            <person name="Schelkunov M.I."/>
        </authorList>
    </citation>
    <scope>NUCLEOTIDE SEQUENCE</scope>
    <source>
        <strain evidence="5">Hsosn_3</strain>
        <tissue evidence="5">Leaf</tissue>
    </source>
</reference>
<dbReference type="Gene3D" id="1.25.10.10">
    <property type="entry name" value="Leucine-rich Repeat Variant"/>
    <property type="match status" value="1"/>
</dbReference>
<dbReference type="InterPro" id="IPR011333">
    <property type="entry name" value="SKP1/BTB/POZ_sf"/>
</dbReference>
<gene>
    <name evidence="5" type="ORF">POM88_014683</name>
</gene>
<dbReference type="GO" id="GO:0015031">
    <property type="term" value="P:protein transport"/>
    <property type="evidence" value="ECO:0007669"/>
    <property type="project" value="UniProtKB-KW"/>
</dbReference>
<dbReference type="InterPro" id="IPR011989">
    <property type="entry name" value="ARM-like"/>
</dbReference>
<proteinExistence type="inferred from homology"/>
<keyword evidence="6" id="KW-1185">Reference proteome</keyword>
<name>A0AAD8MR71_9APIA</name>
<evidence type="ECO:0000256" key="2">
    <source>
        <dbReference type="ARBA" id="ARBA00010394"/>
    </source>
</evidence>
<dbReference type="EMBL" id="JAUIZM010000004">
    <property type="protein sequence ID" value="KAK1386505.1"/>
    <property type="molecule type" value="Genomic_DNA"/>
</dbReference>
<sequence>MDEVEIELQSAKDGWGFTVTKNVVSDLYENEKKKNPEKKQLIFGIPGISKHILSLVVGYCQLKAKSVEKELRKLNIVSLFNLIQAAHFLKMKDLMDVSCRLLGNENYYDFRNFTDRQLSEDDCSCLLRSRPRDTFINHSDFLDVRFSPFVLSQLHVVERGQKTFDAHFCKTLNFDNFEELLEDMHSFKEFICADPRAACRISTVVVRHLIQILNNTDYNKDNRDDIQRPIISILSRARFNIWGEEMQMELLPVLVKFVRDPQNGLAISAVIALTRIAYDFPDLIKVIVEFGILEAAHEALDNHLEVHWSMHHLAKFLATICPGYSFPCNDNLSSEKVSKIHTILDRICCKWQYQYRMVHTFTCYALLYLSYGRCIVFEEEVWNRLRGRLVDYISFDKNPGPECKLGIRANVSRKVYLDQMLAGSALGVVGHIMRWGNQYQMQSLTEVAKFWECLESMLCSFKKFRKEALQIISNLAAKRIKIPAVIKHKPAEILLQSKDNVGSDVKMEAAWAVFNIICAQEHEHLPVGTLHIDQYPV</sequence>
<dbReference type="InterPro" id="IPR016024">
    <property type="entry name" value="ARM-type_fold"/>
</dbReference>
<dbReference type="Proteomes" id="UP001237642">
    <property type="component" value="Unassembled WGS sequence"/>
</dbReference>
<reference evidence="5" key="1">
    <citation type="submission" date="2023-02" db="EMBL/GenBank/DDBJ databases">
        <title>Genome of toxic invasive species Heracleum sosnowskyi carries increased number of genes despite the absence of recent whole-genome duplications.</title>
        <authorList>
            <person name="Schelkunov M."/>
            <person name="Shtratnikova V."/>
            <person name="Makarenko M."/>
            <person name="Klepikova A."/>
            <person name="Omelchenko D."/>
            <person name="Novikova G."/>
            <person name="Obukhova E."/>
            <person name="Bogdanov V."/>
            <person name="Penin A."/>
            <person name="Logacheva M."/>
        </authorList>
    </citation>
    <scope>NUCLEOTIDE SEQUENCE</scope>
    <source>
        <strain evidence="5">Hsosn_3</strain>
        <tissue evidence="5">Leaf</tissue>
    </source>
</reference>
<keyword evidence="3" id="KW-0813">Transport</keyword>
<accession>A0AAD8MR71</accession>
<evidence type="ECO:0000256" key="4">
    <source>
        <dbReference type="ARBA" id="ARBA00022927"/>
    </source>
</evidence>
<evidence type="ECO:0000313" key="6">
    <source>
        <dbReference type="Proteomes" id="UP001237642"/>
    </source>
</evidence>
<comment type="caution">
    <text evidence="5">The sequence shown here is derived from an EMBL/GenBank/DDBJ whole genome shotgun (WGS) entry which is preliminary data.</text>
</comment>
<dbReference type="PANTHER" id="PTHR23316">
    <property type="entry name" value="IMPORTIN ALPHA"/>
    <property type="match status" value="1"/>
</dbReference>
<keyword evidence="4" id="KW-0653">Protein transport</keyword>
<evidence type="ECO:0000256" key="1">
    <source>
        <dbReference type="ARBA" id="ARBA00004906"/>
    </source>
</evidence>
<comment type="pathway">
    <text evidence="1">Protein modification; protein ubiquitination.</text>
</comment>
<dbReference type="SUPFAM" id="SSF48371">
    <property type="entry name" value="ARM repeat"/>
    <property type="match status" value="1"/>
</dbReference>
<protein>
    <submittedName>
        <fullName evidence="5">Uncharacterized protein</fullName>
    </submittedName>
</protein>
<evidence type="ECO:0000313" key="5">
    <source>
        <dbReference type="EMBL" id="KAK1386505.1"/>
    </source>
</evidence>